<dbReference type="RefSeq" id="XP_038809948.1">
    <property type="nucleotide sequence ID" value="XM_038953553.1"/>
</dbReference>
<dbReference type="EMBL" id="RCSX01000012">
    <property type="protein sequence ID" value="KAF7927549.1"/>
    <property type="molecule type" value="Genomic_DNA"/>
</dbReference>
<reference evidence="1 2" key="1">
    <citation type="journal article" date="2020" name="Genome Biol. Evol.">
        <title>Comparative genomics of Sclerotiniaceae.</title>
        <authorList>
            <person name="Valero Jimenez C.A."/>
            <person name="Steentjes M."/>
            <person name="Scholten O.E."/>
            <person name="Van Kan J.A.L."/>
        </authorList>
    </citation>
    <scope>NUCLEOTIDE SEQUENCE [LARGE SCALE GENOMIC DNA]</scope>
    <source>
        <strain evidence="1 2">B1</strain>
    </source>
</reference>
<protein>
    <submittedName>
        <fullName evidence="1">Uncharacterized protein</fullName>
    </submittedName>
</protein>
<evidence type="ECO:0000313" key="2">
    <source>
        <dbReference type="Proteomes" id="UP000783213"/>
    </source>
</evidence>
<gene>
    <name evidence="1" type="ORF">EAE98_005931</name>
</gene>
<name>A0ABQ7IL68_9HELO</name>
<keyword evidence="2" id="KW-1185">Reference proteome</keyword>
<dbReference type="Proteomes" id="UP000783213">
    <property type="component" value="Unassembled WGS sequence"/>
</dbReference>
<evidence type="ECO:0000313" key="1">
    <source>
        <dbReference type="EMBL" id="KAF7927549.1"/>
    </source>
</evidence>
<sequence>MLGLLRGRDTDQNRNRWSKDEIRRRRRDTDYKGCGCLRHLCNSNIQVIEIYSIYQVIDTKKVPGFFSRYPATISVSTTDVKSTLSAIAQEASQSNSRERRRALIRYSNAYGDSFSIYYCSTEVERLVLLASIIEVIVVSWDYILSNKPSDFTLKNIRQSALATVLRKAIDLDSEKAPRIIETL</sequence>
<accession>A0ABQ7IL68</accession>
<comment type="caution">
    <text evidence="1">The sequence shown here is derived from an EMBL/GenBank/DDBJ whole genome shotgun (WGS) entry which is preliminary data.</text>
</comment>
<proteinExistence type="predicted"/>
<dbReference type="GeneID" id="62232705"/>
<organism evidence="1 2">
    <name type="scientific">Botrytis deweyae</name>
    <dbReference type="NCBI Taxonomy" id="2478750"/>
    <lineage>
        <taxon>Eukaryota</taxon>
        <taxon>Fungi</taxon>
        <taxon>Dikarya</taxon>
        <taxon>Ascomycota</taxon>
        <taxon>Pezizomycotina</taxon>
        <taxon>Leotiomycetes</taxon>
        <taxon>Helotiales</taxon>
        <taxon>Sclerotiniaceae</taxon>
        <taxon>Botrytis</taxon>
    </lineage>
</organism>